<reference evidence="4 5" key="1">
    <citation type="journal article" date="2008" name="Int. J. Syst. Evol. Microbiol.">
        <title>Nocardioides daphniae sp. nov., isolated from Daphnia cucullata (Crustacea: Cladocera).</title>
        <authorList>
            <person name="Toth E.M."/>
            <person name="Keki Z."/>
            <person name="Homonnay Z.G."/>
            <person name="Borsodi A.K."/>
            <person name="Marialigeti K."/>
            <person name="Schumann P."/>
        </authorList>
    </citation>
    <scope>NUCLEOTIDE SEQUENCE [LARGE SCALE GENOMIC DNA]</scope>
    <source>
        <strain evidence="4 5">JCM 16608</strain>
    </source>
</reference>
<accession>A0A4P7UGW2</accession>
<evidence type="ECO:0000256" key="1">
    <source>
        <dbReference type="SAM" id="Phobius"/>
    </source>
</evidence>
<reference evidence="4" key="4">
    <citation type="submission" date="2019-03" db="EMBL/GenBank/DDBJ databases">
        <authorList>
            <person name="Huang Y."/>
        </authorList>
    </citation>
    <scope>NUCLEOTIDE SEQUENCE</scope>
    <source>
        <strain evidence="4">JCM 16608</strain>
    </source>
</reference>
<feature type="transmembrane region" description="Helical" evidence="1">
    <location>
        <begin position="66"/>
        <end position="87"/>
    </location>
</feature>
<dbReference type="AlphaFoldDB" id="A0A4P7UGW2"/>
<keyword evidence="6" id="KW-1185">Reference proteome</keyword>
<evidence type="ECO:0000313" key="3">
    <source>
        <dbReference type="EMBL" id="GGD12240.1"/>
    </source>
</evidence>
<keyword evidence="1" id="KW-0812">Transmembrane</keyword>
<dbReference type="Pfam" id="PF14018">
    <property type="entry name" value="DUF4234"/>
    <property type="match status" value="1"/>
</dbReference>
<dbReference type="Proteomes" id="UP000297025">
    <property type="component" value="Chromosome"/>
</dbReference>
<dbReference type="EMBL" id="CP038462">
    <property type="protein sequence ID" value="QCC78458.1"/>
    <property type="molecule type" value="Genomic_DNA"/>
</dbReference>
<feature type="transmembrane region" description="Helical" evidence="1">
    <location>
        <begin position="35"/>
        <end position="54"/>
    </location>
</feature>
<reference evidence="3" key="2">
    <citation type="journal article" date="2014" name="Int. J. Syst. Evol. Microbiol.">
        <title>Complete genome of a new Firmicutes species belonging to the dominant human colonic microbiota ('Ruminococcus bicirculans') reveals two chromosomes and a selective capacity to utilize plant glucans.</title>
        <authorList>
            <consortium name="NISC Comparative Sequencing Program"/>
            <person name="Wegmann U."/>
            <person name="Louis P."/>
            <person name="Goesmann A."/>
            <person name="Henrissat B."/>
            <person name="Duncan S.H."/>
            <person name="Flint H.J."/>
        </authorList>
    </citation>
    <scope>NUCLEOTIDE SEQUENCE</scope>
    <source>
        <strain evidence="3">CCM 7403</strain>
    </source>
</reference>
<dbReference type="RefSeq" id="WP_135833495.1">
    <property type="nucleotide sequence ID" value="NZ_BMCK01000001.1"/>
</dbReference>
<keyword evidence="1" id="KW-0472">Membrane</keyword>
<dbReference type="Proteomes" id="UP000630594">
    <property type="component" value="Unassembled WGS sequence"/>
</dbReference>
<evidence type="ECO:0000313" key="4">
    <source>
        <dbReference type="EMBL" id="QCC78458.1"/>
    </source>
</evidence>
<evidence type="ECO:0000313" key="6">
    <source>
        <dbReference type="Proteomes" id="UP000630594"/>
    </source>
</evidence>
<dbReference type="InterPro" id="IPR025328">
    <property type="entry name" value="DUF4234"/>
</dbReference>
<reference evidence="3" key="5">
    <citation type="submission" date="2024-05" db="EMBL/GenBank/DDBJ databases">
        <authorList>
            <person name="Sun Q."/>
            <person name="Sedlacek I."/>
        </authorList>
    </citation>
    <scope>NUCLEOTIDE SEQUENCE</scope>
    <source>
        <strain evidence="3">CCM 7403</strain>
    </source>
</reference>
<feature type="domain" description="DUF4234" evidence="2">
    <location>
        <begin position="32"/>
        <end position="135"/>
    </location>
</feature>
<evidence type="ECO:0000313" key="5">
    <source>
        <dbReference type="Proteomes" id="UP000297025"/>
    </source>
</evidence>
<gene>
    <name evidence="4" type="ORF">E2C04_16915</name>
    <name evidence="3" type="ORF">GCM10007231_09010</name>
</gene>
<sequence>MSTEATPGSAPYAPPAGDQYAGSGTGPVGKVRGTGLVIVLTIVTFGIYSLYWYYKIHQEMKAHSGAGIGGPIALLLAFFVGFVMPFISSHEIGSLRERAGQEPKVSAVTGLWVIPGCLLLVLPLVWLVKTNGAINDYWRSLGAA</sequence>
<reference evidence="6" key="3">
    <citation type="journal article" date="2019" name="Int. J. Syst. Evol. Microbiol.">
        <title>The Global Catalogue of Microorganisms (GCM) 10K type strain sequencing project: providing services to taxonomists for standard genome sequencing and annotation.</title>
        <authorList>
            <consortium name="The Broad Institute Genomics Platform"/>
            <consortium name="The Broad Institute Genome Sequencing Center for Infectious Disease"/>
            <person name="Wu L."/>
            <person name="Ma J."/>
        </authorList>
    </citation>
    <scope>NUCLEOTIDE SEQUENCE [LARGE SCALE GENOMIC DNA]</scope>
    <source>
        <strain evidence="6">CCM 7403</strain>
    </source>
</reference>
<dbReference type="EMBL" id="BMCK01000001">
    <property type="protein sequence ID" value="GGD12240.1"/>
    <property type="molecule type" value="Genomic_DNA"/>
</dbReference>
<dbReference type="KEGG" id="ndp:E2C04_16915"/>
<dbReference type="OrthoDB" id="4945834at2"/>
<name>A0A4P7UGW2_9ACTN</name>
<protein>
    <submittedName>
        <fullName evidence="4">DUF4234 domain-containing protein</fullName>
    </submittedName>
</protein>
<feature type="transmembrane region" description="Helical" evidence="1">
    <location>
        <begin position="107"/>
        <end position="128"/>
    </location>
</feature>
<proteinExistence type="predicted"/>
<evidence type="ECO:0000259" key="2">
    <source>
        <dbReference type="Pfam" id="PF14018"/>
    </source>
</evidence>
<keyword evidence="1" id="KW-1133">Transmembrane helix</keyword>
<organism evidence="4 5">
    <name type="scientific">Nocardioides daphniae</name>
    <dbReference type="NCBI Taxonomy" id="402297"/>
    <lineage>
        <taxon>Bacteria</taxon>
        <taxon>Bacillati</taxon>
        <taxon>Actinomycetota</taxon>
        <taxon>Actinomycetes</taxon>
        <taxon>Propionibacteriales</taxon>
        <taxon>Nocardioidaceae</taxon>
        <taxon>Nocardioides</taxon>
    </lineage>
</organism>